<name>A0A8J4PVX9_9MYCE</name>
<dbReference type="OrthoDB" id="256303at2759"/>
<evidence type="ECO:0000256" key="3">
    <source>
        <dbReference type="PROSITE-ProRule" id="PRU00221"/>
    </source>
</evidence>
<evidence type="ECO:0000313" key="4">
    <source>
        <dbReference type="EMBL" id="KAF2074586.1"/>
    </source>
</evidence>
<dbReference type="PANTHER" id="PTHR10971">
    <property type="entry name" value="MRNA EXPORT FACTOR AND BUB3"/>
    <property type="match status" value="1"/>
</dbReference>
<dbReference type="AlphaFoldDB" id="A0A8J4PVX9"/>
<feature type="repeat" description="WD" evidence="3">
    <location>
        <begin position="15"/>
        <end position="57"/>
    </location>
</feature>
<evidence type="ECO:0000256" key="2">
    <source>
        <dbReference type="ARBA" id="ARBA00022737"/>
    </source>
</evidence>
<evidence type="ECO:0008006" key="6">
    <source>
        <dbReference type="Google" id="ProtNLM"/>
    </source>
</evidence>
<dbReference type="InterPro" id="IPR015943">
    <property type="entry name" value="WD40/YVTN_repeat-like_dom_sf"/>
</dbReference>
<feature type="repeat" description="WD" evidence="3">
    <location>
        <begin position="100"/>
        <end position="141"/>
    </location>
</feature>
<dbReference type="Pfam" id="PF00400">
    <property type="entry name" value="WD40"/>
    <property type="match status" value="4"/>
</dbReference>
<dbReference type="SUPFAM" id="SSF50978">
    <property type="entry name" value="WD40 repeat-like"/>
    <property type="match status" value="1"/>
</dbReference>
<dbReference type="PROSITE" id="PS50294">
    <property type="entry name" value="WD_REPEATS_REGION"/>
    <property type="match status" value="2"/>
</dbReference>
<organism evidence="4 5">
    <name type="scientific">Polysphondylium violaceum</name>
    <dbReference type="NCBI Taxonomy" id="133409"/>
    <lineage>
        <taxon>Eukaryota</taxon>
        <taxon>Amoebozoa</taxon>
        <taxon>Evosea</taxon>
        <taxon>Eumycetozoa</taxon>
        <taxon>Dictyostelia</taxon>
        <taxon>Dictyosteliales</taxon>
        <taxon>Dictyosteliaceae</taxon>
        <taxon>Polysphondylium</taxon>
    </lineage>
</organism>
<evidence type="ECO:0000313" key="5">
    <source>
        <dbReference type="Proteomes" id="UP000695562"/>
    </source>
</evidence>
<dbReference type="InterPro" id="IPR001680">
    <property type="entry name" value="WD40_rpt"/>
</dbReference>
<evidence type="ECO:0000256" key="1">
    <source>
        <dbReference type="ARBA" id="ARBA00022574"/>
    </source>
</evidence>
<protein>
    <recommendedName>
        <fullName evidence="6">WD40 repeat-containing protein</fullName>
    </recommendedName>
</protein>
<dbReference type="Proteomes" id="UP000695562">
    <property type="component" value="Unassembled WGS sequence"/>
</dbReference>
<dbReference type="PROSITE" id="PS50082">
    <property type="entry name" value="WD_REPEATS_2"/>
    <property type="match status" value="3"/>
</dbReference>
<dbReference type="InterPro" id="IPR020472">
    <property type="entry name" value="WD40_PAC1"/>
</dbReference>
<reference evidence="4" key="1">
    <citation type="submission" date="2020-01" db="EMBL/GenBank/DDBJ databases">
        <title>Development of genomics and gene disruption for Polysphondylium violaceum indicates a role for the polyketide synthase stlB in stalk morphogenesis.</title>
        <authorList>
            <person name="Narita B."/>
            <person name="Kawabe Y."/>
            <person name="Kin K."/>
            <person name="Saito T."/>
            <person name="Gibbs R."/>
            <person name="Kuspa A."/>
            <person name="Muzny D."/>
            <person name="Queller D."/>
            <person name="Richards S."/>
            <person name="Strassman J."/>
            <person name="Sucgang R."/>
            <person name="Worley K."/>
            <person name="Schaap P."/>
        </authorList>
    </citation>
    <scope>NUCLEOTIDE SEQUENCE</scope>
    <source>
        <strain evidence="4">QSvi11</strain>
    </source>
</reference>
<dbReference type="InterPro" id="IPR036322">
    <property type="entry name" value="WD40_repeat_dom_sf"/>
</dbReference>
<gene>
    <name evidence="4" type="ORF">CYY_004093</name>
</gene>
<feature type="repeat" description="WD" evidence="3">
    <location>
        <begin position="59"/>
        <end position="100"/>
    </location>
</feature>
<sequence length="338" mass="38016">MFSTNTTTQKDIECLQPPSDGVSCLKFSPKALNYLVAGSWDHKVRCWEISNNQGIPKAMISHEAPILCTDWSGDGSKVFTGGCDNKVKCWNLQTNQMVQVAQHNAPVSNCFWIEESNVLVTSSWDKTIKYWDTRQQNPVLSVELSERIYAMDLLHPLLVAATADKKIYVYDLQNPQKEFKVIDSLLKHQTRCIACFPDKSGFALGSIEGRTSIQFLEEKTDPASFTFKCHRENENTIYSVNSISFALPYGTFATAGSDGGVNFWDKEQKQRLKQFPKCNQPISVGTFNKDATFYAYAASYDWSKGSQFFDPNAPNNIYVNVVGDGAKKGSRTLTNKRR</sequence>
<dbReference type="Gene3D" id="2.130.10.10">
    <property type="entry name" value="YVTN repeat-like/Quinoprotein amine dehydrogenase"/>
    <property type="match status" value="1"/>
</dbReference>
<dbReference type="FunFam" id="2.130.10.10:FF:000190">
    <property type="entry name" value="Nuclear pore complex subunit"/>
    <property type="match status" value="1"/>
</dbReference>
<keyword evidence="1 3" id="KW-0853">WD repeat</keyword>
<dbReference type="PRINTS" id="PR00320">
    <property type="entry name" value="GPROTEINBRPT"/>
</dbReference>
<keyword evidence="2" id="KW-0677">Repeat</keyword>
<comment type="caution">
    <text evidence="4">The sequence shown here is derived from an EMBL/GenBank/DDBJ whole genome shotgun (WGS) entry which is preliminary data.</text>
</comment>
<proteinExistence type="predicted"/>
<accession>A0A8J4PVX9</accession>
<dbReference type="SMART" id="SM00320">
    <property type="entry name" value="WD40"/>
    <property type="match status" value="5"/>
</dbReference>
<keyword evidence="5" id="KW-1185">Reference proteome</keyword>
<dbReference type="EMBL" id="AJWJ01000139">
    <property type="protein sequence ID" value="KAF2074586.1"/>
    <property type="molecule type" value="Genomic_DNA"/>
</dbReference>